<evidence type="ECO:0000259" key="1">
    <source>
        <dbReference type="Pfam" id="PF13840"/>
    </source>
</evidence>
<dbReference type="InterPro" id="IPR027795">
    <property type="entry name" value="CASTOR_ACT_dom"/>
</dbReference>
<reference evidence="2" key="1">
    <citation type="submission" date="2023-06" db="EMBL/GenBank/DDBJ databases">
        <title>Phylogenetic Diversity of Rhizobium strains.</title>
        <authorList>
            <person name="Moura F.T."/>
            <person name="Helene L.C.F."/>
            <person name="Hungria M."/>
        </authorList>
    </citation>
    <scope>NUCLEOTIDE SEQUENCE</scope>
    <source>
        <strain evidence="2">CCGE526</strain>
    </source>
</reference>
<protein>
    <submittedName>
        <fullName evidence="2">ACT domain-containing protein</fullName>
    </submittedName>
</protein>
<organism evidence="2 3">
    <name type="scientific">Rhizobium mayense</name>
    <dbReference type="NCBI Taxonomy" id="1312184"/>
    <lineage>
        <taxon>Bacteria</taxon>
        <taxon>Pseudomonadati</taxon>
        <taxon>Pseudomonadota</taxon>
        <taxon>Alphaproteobacteria</taxon>
        <taxon>Hyphomicrobiales</taxon>
        <taxon>Rhizobiaceae</taxon>
        <taxon>Rhizobium/Agrobacterium group</taxon>
        <taxon>Rhizobium</taxon>
    </lineage>
</organism>
<proteinExistence type="predicted"/>
<name>A0ABT7JYQ9_9HYPH</name>
<dbReference type="InterPro" id="IPR045865">
    <property type="entry name" value="ACT-like_dom_sf"/>
</dbReference>
<accession>A0ABT7JYQ9</accession>
<keyword evidence="3" id="KW-1185">Reference proteome</keyword>
<evidence type="ECO:0000313" key="3">
    <source>
        <dbReference type="Proteomes" id="UP001172645"/>
    </source>
</evidence>
<dbReference type="Proteomes" id="UP001172645">
    <property type="component" value="Unassembled WGS sequence"/>
</dbReference>
<sequence length="67" mass="7181">MFEETSIVLSVAEPESESDVGILAVSSFNGNYVLVRSRDAAAAVNLLAGAGHRVEYSKRPSQSNRAR</sequence>
<dbReference type="EMBL" id="JARFYM010000018">
    <property type="protein sequence ID" value="MDL2401396.1"/>
    <property type="molecule type" value="Genomic_DNA"/>
</dbReference>
<comment type="caution">
    <text evidence="2">The sequence shown here is derived from an EMBL/GenBank/DDBJ whole genome shotgun (WGS) entry which is preliminary data.</text>
</comment>
<dbReference type="SUPFAM" id="SSF55021">
    <property type="entry name" value="ACT-like"/>
    <property type="match status" value="1"/>
</dbReference>
<dbReference type="Pfam" id="PF13840">
    <property type="entry name" value="ACT_7"/>
    <property type="match status" value="1"/>
</dbReference>
<feature type="domain" description="CASTOR ACT" evidence="1">
    <location>
        <begin position="2"/>
        <end position="47"/>
    </location>
</feature>
<evidence type="ECO:0000313" key="2">
    <source>
        <dbReference type="EMBL" id="MDL2401396.1"/>
    </source>
</evidence>
<dbReference type="Gene3D" id="3.30.2130.10">
    <property type="entry name" value="VC0802-like"/>
    <property type="match status" value="1"/>
</dbReference>
<gene>
    <name evidence="2" type="ORF">PY649_21035</name>
</gene>